<dbReference type="PANTHER" id="PTHR13318:SF133">
    <property type="entry name" value="F-BOX PROTEIN SKIP2"/>
    <property type="match status" value="1"/>
</dbReference>
<dbReference type="PANTHER" id="PTHR13318">
    <property type="entry name" value="PARTNER OF PAIRED, ISOFORM B-RELATED"/>
    <property type="match status" value="1"/>
</dbReference>
<sequence>MYYFSDHTWLCFINAFCVGTVRVDTVHVRWKSKKDDFIFPFDVFGPDNHRGLQLRRKRFYHTLAIVLELEPNKEVEVAVEAEFLENIVVELDYTANLPDECLASIFHFLSSSDRKQCSLVCHRWFRVDGQNRHRFSLNARAYILYFLPSLFTRFDSMTNLALLRCNWKSNSLNDDALVLISIRCRSLTRLKLRGCRELTKKGVAEFAKNCTGLKKLSVGLCMFGACAMNAILDHCTALEELYVKRLKGLNDSADPIAPAQRVPRSNPSA</sequence>
<dbReference type="OrthoDB" id="423607at2759"/>
<dbReference type="Gene3D" id="1.20.1280.50">
    <property type="match status" value="1"/>
</dbReference>
<evidence type="ECO:0000259" key="1">
    <source>
        <dbReference type="SMART" id="SM00256"/>
    </source>
</evidence>
<dbReference type="SMART" id="SM00367">
    <property type="entry name" value="LRR_CC"/>
    <property type="match status" value="1"/>
</dbReference>
<dbReference type="SMART" id="SM00256">
    <property type="entry name" value="FBOX"/>
    <property type="match status" value="1"/>
</dbReference>
<organism evidence="2 3">
    <name type="scientific">Carpinus fangiana</name>
    <dbReference type="NCBI Taxonomy" id="176857"/>
    <lineage>
        <taxon>Eukaryota</taxon>
        <taxon>Viridiplantae</taxon>
        <taxon>Streptophyta</taxon>
        <taxon>Embryophyta</taxon>
        <taxon>Tracheophyta</taxon>
        <taxon>Spermatophyta</taxon>
        <taxon>Magnoliopsida</taxon>
        <taxon>eudicotyledons</taxon>
        <taxon>Gunneridae</taxon>
        <taxon>Pentapetalae</taxon>
        <taxon>rosids</taxon>
        <taxon>fabids</taxon>
        <taxon>Fagales</taxon>
        <taxon>Betulaceae</taxon>
        <taxon>Carpinus</taxon>
    </lineage>
</organism>
<dbReference type="GO" id="GO:0019005">
    <property type="term" value="C:SCF ubiquitin ligase complex"/>
    <property type="evidence" value="ECO:0007669"/>
    <property type="project" value="TreeGrafter"/>
</dbReference>
<dbReference type="Proteomes" id="UP000327013">
    <property type="component" value="Chromosome 7"/>
</dbReference>
<dbReference type="EMBL" id="CM017327">
    <property type="protein sequence ID" value="KAE8099696.1"/>
    <property type="molecule type" value="Genomic_DNA"/>
</dbReference>
<evidence type="ECO:0000313" key="3">
    <source>
        <dbReference type="Proteomes" id="UP000327013"/>
    </source>
</evidence>
<evidence type="ECO:0000313" key="2">
    <source>
        <dbReference type="EMBL" id="KAE8099696.1"/>
    </source>
</evidence>
<dbReference type="FunFam" id="1.20.1280.50:FF:000005">
    <property type="entry name" value="F-box/LRR-repeat protein 3 isoform X1"/>
    <property type="match status" value="1"/>
</dbReference>
<dbReference type="InterPro" id="IPR032675">
    <property type="entry name" value="LRR_dom_sf"/>
</dbReference>
<name>A0A5N6RN05_9ROSI</name>
<dbReference type="SUPFAM" id="SSF81383">
    <property type="entry name" value="F-box domain"/>
    <property type="match status" value="1"/>
</dbReference>
<dbReference type="GO" id="GO:0031146">
    <property type="term" value="P:SCF-dependent proteasomal ubiquitin-dependent protein catabolic process"/>
    <property type="evidence" value="ECO:0007669"/>
    <property type="project" value="TreeGrafter"/>
</dbReference>
<dbReference type="AlphaFoldDB" id="A0A5N6RN05"/>
<dbReference type="InterPro" id="IPR036047">
    <property type="entry name" value="F-box-like_dom_sf"/>
</dbReference>
<keyword evidence="3" id="KW-1185">Reference proteome</keyword>
<feature type="domain" description="F-box" evidence="1">
    <location>
        <begin position="97"/>
        <end position="137"/>
    </location>
</feature>
<dbReference type="CDD" id="cd22159">
    <property type="entry name" value="F-box_AtTIR1-like"/>
    <property type="match status" value="1"/>
</dbReference>
<gene>
    <name evidence="2" type="ORF">FH972_017653</name>
</gene>
<dbReference type="SUPFAM" id="SSF52047">
    <property type="entry name" value="RNI-like"/>
    <property type="match status" value="1"/>
</dbReference>
<reference evidence="2 3" key="1">
    <citation type="submission" date="2019-06" db="EMBL/GenBank/DDBJ databases">
        <title>A chromosomal-level reference genome of Carpinus fangiana (Coryloideae, Betulaceae).</title>
        <authorList>
            <person name="Yang X."/>
            <person name="Wang Z."/>
            <person name="Zhang L."/>
            <person name="Hao G."/>
            <person name="Liu J."/>
            <person name="Yang Y."/>
        </authorList>
    </citation>
    <scope>NUCLEOTIDE SEQUENCE [LARGE SCALE GENOMIC DNA]</scope>
    <source>
        <strain evidence="2">Cfa_2016G</strain>
        <tissue evidence="2">Leaf</tissue>
    </source>
</reference>
<proteinExistence type="predicted"/>
<protein>
    <recommendedName>
        <fullName evidence="1">F-box domain-containing protein</fullName>
    </recommendedName>
</protein>
<dbReference type="Gene3D" id="3.80.10.10">
    <property type="entry name" value="Ribonuclease Inhibitor"/>
    <property type="match status" value="1"/>
</dbReference>
<dbReference type="InterPro" id="IPR001810">
    <property type="entry name" value="F-box_dom"/>
</dbReference>
<dbReference type="Pfam" id="PF12937">
    <property type="entry name" value="F-box-like"/>
    <property type="match status" value="1"/>
</dbReference>
<dbReference type="InterPro" id="IPR006553">
    <property type="entry name" value="Leu-rich_rpt_Cys-con_subtyp"/>
</dbReference>
<accession>A0A5N6RN05</accession>